<dbReference type="Pfam" id="PF00593">
    <property type="entry name" value="TonB_dep_Rec_b-barrel"/>
    <property type="match status" value="1"/>
</dbReference>
<keyword evidence="5 9" id="KW-0798">TonB box</keyword>
<dbReference type="Gene3D" id="2.40.170.20">
    <property type="entry name" value="TonB-dependent receptor, beta-barrel domain"/>
    <property type="match status" value="1"/>
</dbReference>
<dbReference type="AlphaFoldDB" id="A0A0D0HCW5"/>
<dbReference type="GO" id="GO:0015344">
    <property type="term" value="F:siderophore uptake transmembrane transporter activity"/>
    <property type="evidence" value="ECO:0007669"/>
    <property type="project" value="TreeGrafter"/>
</dbReference>
<dbReference type="InterPro" id="IPR036942">
    <property type="entry name" value="Beta-barrel_TonB_sf"/>
</dbReference>
<feature type="domain" description="TonB-dependent receptor-like beta-barrel" evidence="11">
    <location>
        <begin position="348"/>
        <end position="858"/>
    </location>
</feature>
<dbReference type="PROSITE" id="PS52016">
    <property type="entry name" value="TONB_DEPENDENT_REC_3"/>
    <property type="match status" value="1"/>
</dbReference>
<dbReference type="SUPFAM" id="SSF49464">
    <property type="entry name" value="Carboxypeptidase regulatory domain-like"/>
    <property type="match status" value="1"/>
</dbReference>
<feature type="signal peptide" evidence="10">
    <location>
        <begin position="1"/>
        <end position="24"/>
    </location>
</feature>
<evidence type="ECO:0000259" key="12">
    <source>
        <dbReference type="Pfam" id="PF07715"/>
    </source>
</evidence>
<evidence type="ECO:0000256" key="2">
    <source>
        <dbReference type="ARBA" id="ARBA00022448"/>
    </source>
</evidence>
<comment type="caution">
    <text evidence="13">The sequence shown here is derived from an EMBL/GenBank/DDBJ whole genome shotgun (WGS) entry which is preliminary data.</text>
</comment>
<dbReference type="InterPro" id="IPR012910">
    <property type="entry name" value="Plug_dom"/>
</dbReference>
<keyword evidence="2 8" id="KW-0813">Transport</keyword>
<sequence length="898" mass="99126">MKNHLKHLLLVAVLAIVGTVTAVAQSTLRGKVVDAENNEPLIGATVTVNGVKVATDIDGAFTVKGVKGTAEITVDYIGYKSKSMKTNASKGDIATISLKPDGRMLDDVVVTSQVAVARKTPVAVSSVPLSFIEEKIGTQEFPEILKSTPGVHANKEGGGYGDSEIYMRGFDNTNIAVMVNGVPMNDMENQNVYWSNWAGLTDVTRSMQTQRGLGASKVSAPSVGGTINIITKSIEAKKGGSIYYGMGNDNMNKVMFTVSTGLSKTGWSMTLLGSKTWGDGYVQGTEFSGYTYFLNISKRLNDKHQLSFTAFGAPQEHFQRKDALTLADWKMTEQVWGVKDHKYNPTYGFDSNGKMRSAEYNVYHKPQLSLNHQWQINDNSSLSTVLYMSIGRGYGYSGQANTDYGYSYTDWYGAYKGVMQNKFRKADGTFDYGAVEELNANNENGSIMVMTKAKNYHNWYGLVSTYNTKLTKDIDFYGGVDFRFYKGTHTNDIVDLYGGKYFIDSTRKSVKPENNANAANQSWVYQKLGVGDAVYRDYDGHVVQEGAFFQAEYSKNGLSSFLSGSLSNTSYWRYDRLYYDKKNAESETKNYLGFTVKGGANYNFNEHHNAFFNVGYISRAPKFNYGAFLSFASSNVTNPDAKNEKVVSFELGYGYRLKWLQVDVNAYWTKWLDKTMAKSSTVGTAQVDAFVNMTGVNALHKGIEIEAKASPLYWLDVNAMFSIGDWKWDSNAKGYVFDYNGQPLTKDGSIASGIGAEDHLSTGINLKGIHVGGAAQTTAALGATIKIGKEIRIGADWTLYARNYAYYSISGSNLSLGKTNTVADPWRVPTASQFDLNASYKFKIAGLNATISGNVNNLFDYQYLGKVWNPSSGTATKDNIYGFYAFGRTFSTRLKINF</sequence>
<keyword evidence="6 8" id="KW-0472">Membrane</keyword>
<dbReference type="PANTHER" id="PTHR30069:SF50">
    <property type="entry name" value="TONB-DEPENDENT RECEPTOR HI_1217-RELATED"/>
    <property type="match status" value="1"/>
</dbReference>
<evidence type="ECO:0000256" key="3">
    <source>
        <dbReference type="ARBA" id="ARBA00022452"/>
    </source>
</evidence>
<dbReference type="Gene3D" id="2.60.40.1120">
    <property type="entry name" value="Carboxypeptidase-like, regulatory domain"/>
    <property type="match status" value="1"/>
</dbReference>
<dbReference type="Proteomes" id="UP000032046">
    <property type="component" value="Unassembled WGS sequence"/>
</dbReference>
<dbReference type="EMBL" id="JXQK01000053">
    <property type="protein sequence ID" value="KIP62540.1"/>
    <property type="molecule type" value="Genomic_DNA"/>
</dbReference>
<protein>
    <submittedName>
        <fullName evidence="13">Contig53, whole genome shotgun sequence</fullName>
    </submittedName>
</protein>
<evidence type="ECO:0000256" key="10">
    <source>
        <dbReference type="SAM" id="SignalP"/>
    </source>
</evidence>
<dbReference type="Pfam" id="PF13715">
    <property type="entry name" value="CarbopepD_reg_2"/>
    <property type="match status" value="1"/>
</dbReference>
<dbReference type="InterPro" id="IPR008969">
    <property type="entry name" value="CarboxyPept-like_regulatory"/>
</dbReference>
<organism evidence="13 14">
    <name type="scientific">Prevotella pectinovora</name>
    <dbReference type="NCBI Taxonomy" id="1602169"/>
    <lineage>
        <taxon>Bacteria</taxon>
        <taxon>Pseudomonadati</taxon>
        <taxon>Bacteroidota</taxon>
        <taxon>Bacteroidia</taxon>
        <taxon>Bacteroidales</taxon>
        <taxon>Prevotellaceae</taxon>
        <taxon>Prevotella</taxon>
    </lineage>
</organism>
<keyword evidence="4 8" id="KW-0812">Transmembrane</keyword>
<evidence type="ECO:0000256" key="9">
    <source>
        <dbReference type="RuleBase" id="RU003357"/>
    </source>
</evidence>
<evidence type="ECO:0000256" key="7">
    <source>
        <dbReference type="ARBA" id="ARBA00023237"/>
    </source>
</evidence>
<keyword evidence="7 8" id="KW-0998">Cell outer membrane</keyword>
<evidence type="ECO:0000313" key="14">
    <source>
        <dbReference type="Proteomes" id="UP000032046"/>
    </source>
</evidence>
<dbReference type="STRING" id="1602171.ST44_06970"/>
<keyword evidence="10" id="KW-0732">Signal</keyword>
<feature type="domain" description="TonB-dependent receptor plug" evidence="12">
    <location>
        <begin position="118"/>
        <end position="225"/>
    </location>
</feature>
<evidence type="ECO:0000259" key="11">
    <source>
        <dbReference type="Pfam" id="PF00593"/>
    </source>
</evidence>
<name>A0A0D0HCW5_9BACT</name>
<keyword evidence="3 8" id="KW-1134">Transmembrane beta strand</keyword>
<evidence type="ECO:0000256" key="6">
    <source>
        <dbReference type="ARBA" id="ARBA00023136"/>
    </source>
</evidence>
<comment type="similarity">
    <text evidence="8 9">Belongs to the TonB-dependent receptor family.</text>
</comment>
<dbReference type="InterPro" id="IPR037066">
    <property type="entry name" value="Plug_dom_sf"/>
</dbReference>
<proteinExistence type="inferred from homology"/>
<keyword evidence="14" id="KW-1185">Reference proteome</keyword>
<dbReference type="GO" id="GO:0009279">
    <property type="term" value="C:cell outer membrane"/>
    <property type="evidence" value="ECO:0007669"/>
    <property type="project" value="UniProtKB-SubCell"/>
</dbReference>
<dbReference type="GeneID" id="93482724"/>
<dbReference type="RefSeq" id="WP_042519183.1">
    <property type="nucleotide sequence ID" value="NZ_JALFDM010000119.1"/>
</dbReference>
<evidence type="ECO:0000256" key="5">
    <source>
        <dbReference type="ARBA" id="ARBA00023077"/>
    </source>
</evidence>
<dbReference type="Pfam" id="PF07715">
    <property type="entry name" value="Plug"/>
    <property type="match status" value="1"/>
</dbReference>
<gene>
    <name evidence="13" type="ORF">ST44_06970</name>
</gene>
<evidence type="ECO:0000256" key="8">
    <source>
        <dbReference type="PROSITE-ProRule" id="PRU01360"/>
    </source>
</evidence>
<feature type="chain" id="PRO_5002211369" evidence="10">
    <location>
        <begin position="25"/>
        <end position="898"/>
    </location>
</feature>
<reference evidence="13 14" key="1">
    <citation type="submission" date="2015-01" db="EMBL/GenBank/DDBJ databases">
        <title>Comparative genomics of non-oral Prevotella species.</title>
        <authorList>
            <person name="Accetto T."/>
            <person name="Nograsek B."/>
            <person name="Avgustin G."/>
        </authorList>
    </citation>
    <scope>NUCLEOTIDE SEQUENCE [LARGE SCALE GENOMIC DNA]</scope>
    <source>
        <strain evidence="13 14">P5-119</strain>
    </source>
</reference>
<dbReference type="SUPFAM" id="SSF56935">
    <property type="entry name" value="Porins"/>
    <property type="match status" value="1"/>
</dbReference>
<dbReference type="Gene3D" id="2.170.130.10">
    <property type="entry name" value="TonB-dependent receptor, plug domain"/>
    <property type="match status" value="1"/>
</dbReference>
<comment type="subcellular location">
    <subcellularLocation>
        <location evidence="1 8">Cell outer membrane</location>
        <topology evidence="1 8">Multi-pass membrane protein</topology>
    </subcellularLocation>
</comment>
<dbReference type="GO" id="GO:0044718">
    <property type="term" value="P:siderophore transmembrane transport"/>
    <property type="evidence" value="ECO:0007669"/>
    <property type="project" value="TreeGrafter"/>
</dbReference>
<evidence type="ECO:0000256" key="4">
    <source>
        <dbReference type="ARBA" id="ARBA00022692"/>
    </source>
</evidence>
<dbReference type="OrthoDB" id="9761152at2"/>
<dbReference type="InterPro" id="IPR039426">
    <property type="entry name" value="TonB-dep_rcpt-like"/>
</dbReference>
<evidence type="ECO:0000256" key="1">
    <source>
        <dbReference type="ARBA" id="ARBA00004571"/>
    </source>
</evidence>
<evidence type="ECO:0000313" key="13">
    <source>
        <dbReference type="EMBL" id="KIP62540.1"/>
    </source>
</evidence>
<dbReference type="InterPro" id="IPR000531">
    <property type="entry name" value="Beta-barrel_TonB"/>
</dbReference>
<dbReference type="PANTHER" id="PTHR30069">
    <property type="entry name" value="TONB-DEPENDENT OUTER MEMBRANE RECEPTOR"/>
    <property type="match status" value="1"/>
</dbReference>
<accession>A0A0D0HCW5</accession>